<dbReference type="OrthoDB" id="2964295at2"/>
<dbReference type="Gene3D" id="1.20.120.450">
    <property type="entry name" value="dinb family like domain"/>
    <property type="match status" value="1"/>
</dbReference>
<keyword evidence="2" id="KW-1185">Reference proteome</keyword>
<dbReference type="RefSeq" id="WP_101643630.1">
    <property type="nucleotide sequence ID" value="NZ_PGUY01000047.1"/>
</dbReference>
<dbReference type="SUPFAM" id="SSF109854">
    <property type="entry name" value="DinB/YfiT-like putative metalloenzymes"/>
    <property type="match status" value="1"/>
</dbReference>
<proteinExistence type="predicted"/>
<dbReference type="AlphaFoldDB" id="A0A2N5M3Y9"/>
<organism evidence="1 2">
    <name type="scientific">Peribacillus deserti</name>
    <dbReference type="NCBI Taxonomy" id="673318"/>
    <lineage>
        <taxon>Bacteria</taxon>
        <taxon>Bacillati</taxon>
        <taxon>Bacillota</taxon>
        <taxon>Bacilli</taxon>
        <taxon>Bacillales</taxon>
        <taxon>Bacillaceae</taxon>
        <taxon>Peribacillus</taxon>
    </lineage>
</organism>
<reference evidence="1 2" key="1">
    <citation type="submission" date="2017-11" db="EMBL/GenBank/DDBJ databases">
        <title>Comparitive Functional Genomics of Dry Heat Resistant strains isolated from the Viking Spacecraft.</title>
        <authorList>
            <person name="Seuylemezian A."/>
            <person name="Cooper K."/>
            <person name="Vaishampayan P."/>
        </authorList>
    </citation>
    <scope>NUCLEOTIDE SEQUENCE [LARGE SCALE GENOMIC DNA]</scope>
    <source>
        <strain evidence="1 2">V1-29</strain>
    </source>
</reference>
<protein>
    <recommendedName>
        <fullName evidence="3">DinB-like domain-containing protein</fullName>
    </recommendedName>
</protein>
<evidence type="ECO:0008006" key="3">
    <source>
        <dbReference type="Google" id="ProtNLM"/>
    </source>
</evidence>
<dbReference type="Proteomes" id="UP000234748">
    <property type="component" value="Unassembled WGS sequence"/>
</dbReference>
<accession>A0A2N5M3Y9</accession>
<sequence length="151" mass="17987">MRNILEEYTRITDFFEQLKTTPEKLFFLAIGENKWSSAAIVAHFIYWDRYILESRLPGMLEGRDLEKSSVHVEEMNDRAKHYAHSGVSKEHLLDEAISWRMKSAQLLKDADFNKSFRIGEKPLTLKQFIEGDIEHDRHHMRQMEEHIKRNL</sequence>
<evidence type="ECO:0000313" key="1">
    <source>
        <dbReference type="EMBL" id="PLT29003.1"/>
    </source>
</evidence>
<gene>
    <name evidence="1" type="ORF">CUU66_15220</name>
</gene>
<comment type="caution">
    <text evidence="1">The sequence shown here is derived from an EMBL/GenBank/DDBJ whole genome shotgun (WGS) entry which is preliminary data.</text>
</comment>
<dbReference type="InterPro" id="IPR034660">
    <property type="entry name" value="DinB/YfiT-like"/>
</dbReference>
<name>A0A2N5M3Y9_9BACI</name>
<dbReference type="EMBL" id="PGUY01000047">
    <property type="protein sequence ID" value="PLT29003.1"/>
    <property type="molecule type" value="Genomic_DNA"/>
</dbReference>
<evidence type="ECO:0000313" key="2">
    <source>
        <dbReference type="Proteomes" id="UP000234748"/>
    </source>
</evidence>